<dbReference type="STRING" id="246195.DNO_0560"/>
<dbReference type="PROSITE" id="PS50828">
    <property type="entry name" value="SMR"/>
    <property type="match status" value="1"/>
</dbReference>
<proteinExistence type="predicted"/>
<dbReference type="RefSeq" id="WP_012030894.1">
    <property type="nucleotide sequence ID" value="NC_009446.1"/>
</dbReference>
<accession>A5EVI9</accession>
<dbReference type="OrthoDB" id="9808881at2"/>
<gene>
    <name evidence="2" type="ordered locus">DNO_0560</name>
</gene>
<dbReference type="SUPFAM" id="SSF160443">
    <property type="entry name" value="SMR domain-like"/>
    <property type="match status" value="1"/>
</dbReference>
<dbReference type="EMBL" id="CP000513">
    <property type="protein sequence ID" value="ABQ13619.1"/>
    <property type="molecule type" value="Genomic_DNA"/>
</dbReference>
<dbReference type="Proteomes" id="UP000000248">
    <property type="component" value="Chromosome"/>
</dbReference>
<reference evidence="2 3" key="1">
    <citation type="journal article" date="2007" name="Nat. Biotechnol.">
        <title>Genome sequence and identification of candidate vaccine antigens from the animal pathogen Dichelobacter nodosus.</title>
        <authorList>
            <person name="Myers G.S."/>
            <person name="Parker D."/>
            <person name="Al-Hasani K."/>
            <person name="Kennan R.M."/>
            <person name="Seemann T."/>
            <person name="Ren Q."/>
            <person name="Badger J.H."/>
            <person name="Selengut J.D."/>
            <person name="Deboy R.T."/>
            <person name="Tettelin H."/>
            <person name="Boyce J.D."/>
            <person name="McCarl V.P."/>
            <person name="Han X."/>
            <person name="Nelson W.C."/>
            <person name="Madupu R."/>
            <person name="Mohamoud Y."/>
            <person name="Holley T."/>
            <person name="Fedorova N."/>
            <person name="Khouri H."/>
            <person name="Bottomley S.P."/>
            <person name="Whittington R.J."/>
            <person name="Adler B."/>
            <person name="Songer J.G."/>
            <person name="Rood J.I."/>
            <person name="Paulsen I.T."/>
        </authorList>
    </citation>
    <scope>NUCLEOTIDE SEQUENCE [LARGE SCALE GENOMIC DNA]</scope>
    <source>
        <strain evidence="2 3">VCS1703A</strain>
    </source>
</reference>
<keyword evidence="3" id="KW-1185">Reference proteome</keyword>
<feature type="domain" description="Smr" evidence="1">
    <location>
        <begin position="81"/>
        <end position="163"/>
    </location>
</feature>
<dbReference type="InterPro" id="IPR002625">
    <property type="entry name" value="Smr_dom"/>
</dbReference>
<dbReference type="Pfam" id="PF01713">
    <property type="entry name" value="Smr"/>
    <property type="match status" value="1"/>
</dbReference>
<evidence type="ECO:0000259" key="1">
    <source>
        <dbReference type="PROSITE" id="PS50828"/>
    </source>
</evidence>
<dbReference type="Gene3D" id="3.30.1370.110">
    <property type="match status" value="1"/>
</dbReference>
<dbReference type="InterPro" id="IPR036063">
    <property type="entry name" value="Smr_dom_sf"/>
</dbReference>
<organism evidence="2 3">
    <name type="scientific">Dichelobacter nodosus (strain VCS1703A)</name>
    <dbReference type="NCBI Taxonomy" id="246195"/>
    <lineage>
        <taxon>Bacteria</taxon>
        <taxon>Pseudomonadati</taxon>
        <taxon>Pseudomonadota</taxon>
        <taxon>Gammaproteobacteria</taxon>
        <taxon>Cardiobacteriales</taxon>
        <taxon>Cardiobacteriaceae</taxon>
        <taxon>Dichelobacter</taxon>
    </lineage>
</organism>
<dbReference type="AlphaFoldDB" id="A5EVI9"/>
<dbReference type="HOGENOM" id="CLU_1567875_0_0_6"/>
<evidence type="ECO:0000313" key="2">
    <source>
        <dbReference type="EMBL" id="ABQ13619.1"/>
    </source>
</evidence>
<sequence length="167" mass="19063">MTDKKTPSFAELIGAVQKIHKPPQSPDFGRVAKTLQPLRLQAQHKREIPQYFEQEIDENYDITARAYQKMLRPDLYFAREIDCHGKYVDDALRYIQDALNFRKNKCLCYWLIIHGKGRNSLIGDRAPVKFAVIGHLRCHPAISAIRALRDGRGESGAVVVAVKAQTF</sequence>
<dbReference type="eggNOG" id="COG1193">
    <property type="taxonomic scope" value="Bacteria"/>
</dbReference>
<protein>
    <recommendedName>
        <fullName evidence="1">Smr domain-containing protein</fullName>
    </recommendedName>
</protein>
<name>A5EVI9_DICNV</name>
<evidence type="ECO:0000313" key="3">
    <source>
        <dbReference type="Proteomes" id="UP000000248"/>
    </source>
</evidence>
<dbReference type="KEGG" id="dno:DNO_0560"/>
<dbReference type="SMART" id="SM00463">
    <property type="entry name" value="SMR"/>
    <property type="match status" value="1"/>
</dbReference>